<dbReference type="PROSITE" id="PS50097">
    <property type="entry name" value="BTB"/>
    <property type="match status" value="1"/>
</dbReference>
<dbReference type="InterPro" id="IPR011333">
    <property type="entry name" value="SKP1/BTB/POZ_sf"/>
</dbReference>
<evidence type="ECO:0000313" key="2">
    <source>
        <dbReference type="EMBL" id="GJE95563.1"/>
    </source>
</evidence>
<reference evidence="2 3" key="1">
    <citation type="submission" date="2021-08" db="EMBL/GenBank/DDBJ databases">
        <title>Draft Genome Sequence of Phanerochaete sordida strain YK-624.</title>
        <authorList>
            <person name="Mori T."/>
            <person name="Dohra H."/>
            <person name="Suzuki T."/>
            <person name="Kawagishi H."/>
            <person name="Hirai H."/>
        </authorList>
    </citation>
    <scope>NUCLEOTIDE SEQUENCE [LARGE SCALE GENOMIC DNA]</scope>
    <source>
        <strain evidence="2 3">YK-624</strain>
    </source>
</reference>
<dbReference type="OrthoDB" id="3357985at2759"/>
<dbReference type="Pfam" id="PF00651">
    <property type="entry name" value="BTB"/>
    <property type="match status" value="1"/>
</dbReference>
<dbReference type="EMBL" id="BPQB01000050">
    <property type="protein sequence ID" value="GJE95563.1"/>
    <property type="molecule type" value="Genomic_DNA"/>
</dbReference>
<dbReference type="Proteomes" id="UP000703269">
    <property type="component" value="Unassembled WGS sequence"/>
</dbReference>
<sequence>MANVAAPPFNKPSADVILRSCDNVDFHTHKNILSLASSFFETMFSIPQGPEQALSGLPVVEISENSSTLDSLLRLCYPVRDPILGNIDLAGRVLAAAKKYDFTEASDLVAEKLRGLACTSPLEAFSIACRYGDEDLALRAAQIWRGKNTPSSSVFGLFSASREGLEEKWRQSWLSAQFSDTIISQSYATSMKGQISAGPFFRLLQYIKDSNSTISTFTQVPKPAASSLTQVTSTVDSVALSNNYPFNRPNCDLILFSQDAFSFRVERTVLEALLGGESNQDIESILGAPTTNPTSEEALPTITVREDSGTLACLLRLCYPACKDTVLDWSIDQLAGERALRVYRAAQRYGLQSITRAYRIRLRTLCTEEPLRVYCIAIALGIAEEALCAARHLAFSNLRDMYCPELESLPVDDYYRLLKYHHGCHAAIRSMWRTHFPDLTKPPPSPTGSVFGSRSLGSPSPEATALGEARLTLADFDGQDSPGKDTLQAGLLKAFLEREIAAATVPRMFGTGAYRLDWSAVLQTKSKVEEDIEAALQALQL</sequence>
<evidence type="ECO:0000313" key="3">
    <source>
        <dbReference type="Proteomes" id="UP000703269"/>
    </source>
</evidence>
<dbReference type="AlphaFoldDB" id="A0A9P3LHZ8"/>
<comment type="caution">
    <text evidence="2">The sequence shown here is derived from an EMBL/GenBank/DDBJ whole genome shotgun (WGS) entry which is preliminary data.</text>
</comment>
<keyword evidence="3" id="KW-1185">Reference proteome</keyword>
<dbReference type="Gene3D" id="3.30.710.10">
    <property type="entry name" value="Potassium Channel Kv1.1, Chain A"/>
    <property type="match status" value="1"/>
</dbReference>
<dbReference type="InterPro" id="IPR000210">
    <property type="entry name" value="BTB/POZ_dom"/>
</dbReference>
<name>A0A9P3LHZ8_9APHY</name>
<organism evidence="2 3">
    <name type="scientific">Phanerochaete sordida</name>
    <dbReference type="NCBI Taxonomy" id="48140"/>
    <lineage>
        <taxon>Eukaryota</taxon>
        <taxon>Fungi</taxon>
        <taxon>Dikarya</taxon>
        <taxon>Basidiomycota</taxon>
        <taxon>Agaricomycotina</taxon>
        <taxon>Agaricomycetes</taxon>
        <taxon>Polyporales</taxon>
        <taxon>Phanerochaetaceae</taxon>
        <taxon>Phanerochaete</taxon>
    </lineage>
</organism>
<accession>A0A9P3LHZ8</accession>
<protein>
    <submittedName>
        <fullName evidence="2">BTB domain-containing protein</fullName>
    </submittedName>
</protein>
<gene>
    <name evidence="2" type="ORF">PsYK624_117490</name>
</gene>
<proteinExistence type="predicted"/>
<dbReference type="SMART" id="SM00225">
    <property type="entry name" value="BTB"/>
    <property type="match status" value="1"/>
</dbReference>
<dbReference type="SUPFAM" id="SSF54695">
    <property type="entry name" value="POZ domain"/>
    <property type="match status" value="1"/>
</dbReference>
<evidence type="ECO:0000259" key="1">
    <source>
        <dbReference type="PROSITE" id="PS50097"/>
    </source>
</evidence>
<dbReference type="CDD" id="cd18186">
    <property type="entry name" value="BTB_POZ_ZBTB_KLHL-like"/>
    <property type="match status" value="1"/>
</dbReference>
<feature type="domain" description="BTB" evidence="1">
    <location>
        <begin position="14"/>
        <end position="77"/>
    </location>
</feature>